<proteinExistence type="predicted"/>
<feature type="transmembrane region" description="Helical" evidence="5">
    <location>
        <begin position="246"/>
        <end position="266"/>
    </location>
</feature>
<evidence type="ECO:0000313" key="7">
    <source>
        <dbReference type="Proteomes" id="UP001215151"/>
    </source>
</evidence>
<evidence type="ECO:0000256" key="2">
    <source>
        <dbReference type="ARBA" id="ARBA00022692"/>
    </source>
</evidence>
<organism evidence="6 7">
    <name type="scientific">Trametes cubensis</name>
    <dbReference type="NCBI Taxonomy" id="1111947"/>
    <lineage>
        <taxon>Eukaryota</taxon>
        <taxon>Fungi</taxon>
        <taxon>Dikarya</taxon>
        <taxon>Basidiomycota</taxon>
        <taxon>Agaricomycotina</taxon>
        <taxon>Agaricomycetes</taxon>
        <taxon>Polyporales</taxon>
        <taxon>Polyporaceae</taxon>
        <taxon>Trametes</taxon>
    </lineage>
</organism>
<evidence type="ECO:0000256" key="4">
    <source>
        <dbReference type="ARBA" id="ARBA00023136"/>
    </source>
</evidence>
<dbReference type="EMBL" id="JAPEVG010000190">
    <property type="protein sequence ID" value="KAJ8474388.1"/>
    <property type="molecule type" value="Genomic_DNA"/>
</dbReference>
<keyword evidence="3 5" id="KW-1133">Transmembrane helix</keyword>
<feature type="transmembrane region" description="Helical" evidence="5">
    <location>
        <begin position="104"/>
        <end position="122"/>
    </location>
</feature>
<evidence type="ECO:0000256" key="3">
    <source>
        <dbReference type="ARBA" id="ARBA00022989"/>
    </source>
</evidence>
<dbReference type="GO" id="GO:0016765">
    <property type="term" value="F:transferase activity, transferring alkyl or aryl (other than methyl) groups"/>
    <property type="evidence" value="ECO:0007669"/>
    <property type="project" value="InterPro"/>
</dbReference>
<dbReference type="InterPro" id="IPR050475">
    <property type="entry name" value="Prenyltransferase_related"/>
</dbReference>
<dbReference type="CDD" id="cd13965">
    <property type="entry name" value="PT_UbiA_3"/>
    <property type="match status" value="1"/>
</dbReference>
<evidence type="ECO:0000313" key="6">
    <source>
        <dbReference type="EMBL" id="KAJ8474388.1"/>
    </source>
</evidence>
<dbReference type="Proteomes" id="UP001215151">
    <property type="component" value="Unassembled WGS sequence"/>
</dbReference>
<feature type="transmembrane region" description="Helical" evidence="5">
    <location>
        <begin position="180"/>
        <end position="197"/>
    </location>
</feature>
<dbReference type="InterPro" id="IPR044878">
    <property type="entry name" value="UbiA_sf"/>
</dbReference>
<sequence length="306" mass="34600">MSSSVLSQLSHGVSRCTHALLYFIHTLILFTKTDINCTLVPVTLLAAASAPVRDIFHLPHAMFWLWLNILQFDVSNQIIGLDEDKLNKQWRPLPANRMTYNQAVVFRWLLIPACWLLSAYYSRQTVYASVALCTFTVMHNELAMHNHWFMKNVLNGLGFASFEVGATLIAGTDRTRLDDVAVLSVIASAGILVTTMHSQDFRDEEGDRAIGRKTIPIVFGGMAKYMLFVPMVLWSAGLCRMWDIDVATGLVFVALTFYVGFQYLIAHSAKEFQVAFNWYTVWMSCAYAMPAYYRMFSHGAPLVLRA</sequence>
<comment type="subcellular location">
    <subcellularLocation>
        <location evidence="1">Membrane</location>
        <topology evidence="1">Multi-pass membrane protein</topology>
    </subcellularLocation>
</comment>
<comment type="caution">
    <text evidence="6">The sequence shown here is derived from an EMBL/GenBank/DDBJ whole genome shotgun (WGS) entry which is preliminary data.</text>
</comment>
<feature type="transmembrane region" description="Helical" evidence="5">
    <location>
        <begin position="217"/>
        <end position="239"/>
    </location>
</feature>
<reference evidence="6" key="1">
    <citation type="submission" date="2022-11" db="EMBL/GenBank/DDBJ databases">
        <title>Genome Sequence of Cubamyces cubensis.</title>
        <authorList>
            <person name="Buettner E."/>
        </authorList>
    </citation>
    <scope>NUCLEOTIDE SEQUENCE</scope>
    <source>
        <strain evidence="6">MPL-01</strain>
    </source>
</reference>
<name>A0AAD7TR12_9APHY</name>
<dbReference type="GO" id="GO:0016020">
    <property type="term" value="C:membrane"/>
    <property type="evidence" value="ECO:0007669"/>
    <property type="project" value="UniProtKB-SubCell"/>
</dbReference>
<dbReference type="PANTHER" id="PTHR42723:SF1">
    <property type="entry name" value="CHLOROPHYLL SYNTHASE, CHLOROPLASTIC"/>
    <property type="match status" value="1"/>
</dbReference>
<gene>
    <name evidence="6" type="ORF">ONZ51_g7254</name>
</gene>
<dbReference type="Pfam" id="PF01040">
    <property type="entry name" value="UbiA"/>
    <property type="match status" value="1"/>
</dbReference>
<dbReference type="Gene3D" id="1.10.357.140">
    <property type="entry name" value="UbiA prenyltransferase"/>
    <property type="match status" value="1"/>
</dbReference>
<keyword evidence="7" id="KW-1185">Reference proteome</keyword>
<dbReference type="AlphaFoldDB" id="A0AAD7TR12"/>
<evidence type="ECO:0000256" key="1">
    <source>
        <dbReference type="ARBA" id="ARBA00004141"/>
    </source>
</evidence>
<protein>
    <submittedName>
        <fullName evidence="6">Uncharacterized protein</fullName>
    </submittedName>
</protein>
<feature type="transmembrane region" description="Helical" evidence="5">
    <location>
        <begin position="278"/>
        <end position="296"/>
    </location>
</feature>
<dbReference type="PANTHER" id="PTHR42723">
    <property type="entry name" value="CHLOROPHYLL SYNTHASE"/>
    <property type="match status" value="1"/>
</dbReference>
<accession>A0AAD7TR12</accession>
<keyword evidence="4 5" id="KW-0472">Membrane</keyword>
<dbReference type="InterPro" id="IPR000537">
    <property type="entry name" value="UbiA_prenyltransferase"/>
</dbReference>
<keyword evidence="2 5" id="KW-0812">Transmembrane</keyword>
<evidence type="ECO:0000256" key="5">
    <source>
        <dbReference type="SAM" id="Phobius"/>
    </source>
</evidence>